<reference evidence="3 4" key="1">
    <citation type="submission" date="2012-11" db="EMBL/GenBank/DDBJ databases">
        <title>FINISHED of Natronococcus occultus SP4, DSM 3396.</title>
        <authorList>
            <consortium name="DOE Joint Genome Institute"/>
            <person name="Eisen J."/>
            <person name="Huntemann M."/>
            <person name="Wei C.-L."/>
            <person name="Han J."/>
            <person name="Detter J.C."/>
            <person name="Han C."/>
            <person name="Tapia R."/>
            <person name="Chen A."/>
            <person name="Kyrpides N."/>
            <person name="Mavromatis K."/>
            <person name="Markowitz V."/>
            <person name="Szeto E."/>
            <person name="Ivanova N."/>
            <person name="Mikhailova N."/>
            <person name="Ovchinnikova G."/>
            <person name="Pagani I."/>
            <person name="Pati A."/>
            <person name="Goodwin L."/>
            <person name="Nordberg H.P."/>
            <person name="Cantor M.N."/>
            <person name="Hua S.X."/>
            <person name="Woyke T."/>
            <person name="Eisen J."/>
            <person name="Klenk H.-P."/>
            <person name="Klenk H.-P."/>
        </authorList>
    </citation>
    <scope>NUCLEOTIDE SEQUENCE [LARGE SCALE GENOMIC DNA]</scope>
    <source>
        <strain evidence="3 4">SP4</strain>
    </source>
</reference>
<keyword evidence="2" id="KW-0812">Transmembrane</keyword>
<keyword evidence="2" id="KW-0472">Membrane</keyword>
<dbReference type="AlphaFoldDB" id="L0K4P2"/>
<proteinExistence type="predicted"/>
<evidence type="ECO:0000313" key="4">
    <source>
        <dbReference type="Proteomes" id="UP000010878"/>
    </source>
</evidence>
<dbReference type="Proteomes" id="UP000010878">
    <property type="component" value="Chromosome"/>
</dbReference>
<organism evidence="3 4">
    <name type="scientific">Natronococcus occultus SP4</name>
    <dbReference type="NCBI Taxonomy" id="694430"/>
    <lineage>
        <taxon>Archaea</taxon>
        <taxon>Methanobacteriati</taxon>
        <taxon>Methanobacteriota</taxon>
        <taxon>Stenosarchaea group</taxon>
        <taxon>Halobacteria</taxon>
        <taxon>Halobacteriales</taxon>
        <taxon>Natrialbaceae</taxon>
        <taxon>Natronococcus</taxon>
    </lineage>
</organism>
<dbReference type="EMBL" id="CP003929">
    <property type="protein sequence ID" value="AGB39083.1"/>
    <property type="molecule type" value="Genomic_DNA"/>
</dbReference>
<dbReference type="STRING" id="694430.Natoc_3350"/>
<name>L0K4P2_9EURY</name>
<dbReference type="GeneID" id="14401790"/>
<accession>L0K4P2</accession>
<sequence>MRLRTLYGEQSNRRPLATERSIGARAVGLAIVGVGAVLVADAVGRRLESSGPSAVADSVRRRRGKSTPRGPDRTADGDEPIDDERLNADMTAEPRSTEVVDERATDEVQTEPATPGEMTVDEDVAEKLRGG</sequence>
<feature type="compositionally biased region" description="Basic and acidic residues" evidence="1">
    <location>
        <begin position="95"/>
        <end position="106"/>
    </location>
</feature>
<dbReference type="OrthoDB" id="383955at2157"/>
<evidence type="ECO:0000256" key="1">
    <source>
        <dbReference type="SAM" id="MobiDB-lite"/>
    </source>
</evidence>
<protein>
    <submittedName>
        <fullName evidence="3">Uncharacterized protein</fullName>
    </submittedName>
</protein>
<dbReference type="HOGENOM" id="CLU_1922861_0_0_2"/>
<evidence type="ECO:0000256" key="2">
    <source>
        <dbReference type="SAM" id="Phobius"/>
    </source>
</evidence>
<gene>
    <name evidence="3" type="ORF">Natoc_3350</name>
</gene>
<dbReference type="KEGG" id="nou:Natoc_3350"/>
<evidence type="ECO:0000313" key="3">
    <source>
        <dbReference type="EMBL" id="AGB39083.1"/>
    </source>
</evidence>
<feature type="transmembrane region" description="Helical" evidence="2">
    <location>
        <begin position="22"/>
        <end position="43"/>
    </location>
</feature>
<dbReference type="RefSeq" id="WP_015322520.1">
    <property type="nucleotide sequence ID" value="NC_019974.1"/>
</dbReference>
<feature type="region of interest" description="Disordered" evidence="1">
    <location>
        <begin position="47"/>
        <end position="131"/>
    </location>
</feature>
<dbReference type="eggNOG" id="ENOG502N5HI">
    <property type="taxonomic scope" value="Archaea"/>
</dbReference>
<keyword evidence="2" id="KW-1133">Transmembrane helix</keyword>
<keyword evidence="4" id="KW-1185">Reference proteome</keyword>